<dbReference type="PANTHER" id="PTHR46780">
    <property type="entry name" value="PROTEIN EVA-1"/>
    <property type="match status" value="1"/>
</dbReference>
<sequence>MLFPYRTTDILRTLVDKDYYHIVEWAQNSEDSTLLQVLFVLNKEMTLAASKGIVLILVSLFHFGNFGHKANAWDFSTSSVIPDIKVVCQGERSRLQCDSASEKLIIYSAMFGRTEPGHVICPYEGDDKDDNYNCGEVDFTYWFKLLCENKTRCKIKVDNEVFKNPCPEQHLYLQLVFSCEVKKYSTASTESTTTNTPTLSTTAPSSFSSALILPTTSVMAVASTSTVLVTQPTMTTQKSPKVHSTDTELTTSEGGKLPGIIPQQVENTGSSAVETGNGSLGVAGALFVWFLFLQDHSTDYAMVFFTSAACALALAVIVGVCVLYCHRKSKQRLHKAGDSKLKAYEINDSKVSEQVDRFILGPVKTAPPDYMLHEYDWKSEESKGSQSNLPNGSVVKNFNDPELVVSGMNGKSRPALEAPSRRSSNGLIVRVERPDGSTIFFKSPFPSSEESLRSKKGRYVNVEDYRKARNKDGGAKMSGESYFYYRN</sequence>
<reference evidence="4" key="2">
    <citation type="journal article" date="2023" name="Science">
        <title>Genomic signatures of disease resistance in endangered staghorn corals.</title>
        <authorList>
            <person name="Vollmer S.V."/>
            <person name="Selwyn J.D."/>
            <person name="Despard B.A."/>
            <person name="Roesel C.L."/>
        </authorList>
    </citation>
    <scope>NUCLEOTIDE SEQUENCE</scope>
    <source>
        <strain evidence="4">K2</strain>
    </source>
</reference>
<feature type="transmembrane region" description="Helical" evidence="2">
    <location>
        <begin position="300"/>
        <end position="325"/>
    </location>
</feature>
<feature type="region of interest" description="Disordered" evidence="1">
    <location>
        <begin position="234"/>
        <end position="261"/>
    </location>
</feature>
<accession>A0AAD9V144</accession>
<dbReference type="CDD" id="cd22829">
    <property type="entry name" value="Gal_Rha_Lectin_EVA1_EVA1C_rpt2"/>
    <property type="match status" value="1"/>
</dbReference>
<feature type="domain" description="SUEL-type lectin" evidence="3">
    <location>
        <begin position="87"/>
        <end position="180"/>
    </location>
</feature>
<gene>
    <name evidence="4" type="ORF">P5673_020539</name>
</gene>
<evidence type="ECO:0000313" key="5">
    <source>
        <dbReference type="Proteomes" id="UP001249851"/>
    </source>
</evidence>
<evidence type="ECO:0000256" key="1">
    <source>
        <dbReference type="SAM" id="MobiDB-lite"/>
    </source>
</evidence>
<feature type="transmembrane region" description="Helical" evidence="2">
    <location>
        <begin position="45"/>
        <end position="63"/>
    </location>
</feature>
<dbReference type="InterPro" id="IPR000922">
    <property type="entry name" value="Lectin_gal-bd_dom"/>
</dbReference>
<evidence type="ECO:0000259" key="3">
    <source>
        <dbReference type="PROSITE" id="PS50228"/>
    </source>
</evidence>
<dbReference type="Gene3D" id="2.60.120.740">
    <property type="match status" value="1"/>
</dbReference>
<dbReference type="Pfam" id="PF02140">
    <property type="entry name" value="SUEL_Lectin"/>
    <property type="match status" value="1"/>
</dbReference>
<feature type="transmembrane region" description="Helical" evidence="2">
    <location>
        <begin position="277"/>
        <end position="294"/>
    </location>
</feature>
<keyword evidence="2" id="KW-0812">Transmembrane</keyword>
<protein>
    <submittedName>
        <fullName evidence="4">L-rhamnose-binding lectin ELEL-1</fullName>
    </submittedName>
</protein>
<reference evidence="4" key="1">
    <citation type="journal article" date="2023" name="G3 (Bethesda)">
        <title>Whole genome assembly and annotation of the endangered Caribbean coral Acropora cervicornis.</title>
        <authorList>
            <person name="Selwyn J.D."/>
            <person name="Vollmer S.V."/>
        </authorList>
    </citation>
    <scope>NUCLEOTIDE SEQUENCE</scope>
    <source>
        <strain evidence="4">K2</strain>
    </source>
</reference>
<keyword evidence="2" id="KW-0472">Membrane</keyword>
<dbReference type="EMBL" id="JARQWQ010000050">
    <property type="protein sequence ID" value="KAK2557419.1"/>
    <property type="molecule type" value="Genomic_DNA"/>
</dbReference>
<name>A0AAD9V144_ACRCE</name>
<dbReference type="InterPro" id="IPR043159">
    <property type="entry name" value="Lectin_gal-bd_sf"/>
</dbReference>
<keyword evidence="5" id="KW-1185">Reference proteome</keyword>
<proteinExistence type="predicted"/>
<dbReference type="AlphaFoldDB" id="A0AAD9V144"/>
<comment type="caution">
    <text evidence="4">The sequence shown here is derived from an EMBL/GenBank/DDBJ whole genome shotgun (WGS) entry which is preliminary data.</text>
</comment>
<organism evidence="4 5">
    <name type="scientific">Acropora cervicornis</name>
    <name type="common">Staghorn coral</name>
    <dbReference type="NCBI Taxonomy" id="6130"/>
    <lineage>
        <taxon>Eukaryota</taxon>
        <taxon>Metazoa</taxon>
        <taxon>Cnidaria</taxon>
        <taxon>Anthozoa</taxon>
        <taxon>Hexacorallia</taxon>
        <taxon>Scleractinia</taxon>
        <taxon>Astrocoeniina</taxon>
        <taxon>Acroporidae</taxon>
        <taxon>Acropora</taxon>
    </lineage>
</organism>
<evidence type="ECO:0000313" key="4">
    <source>
        <dbReference type="EMBL" id="KAK2557419.1"/>
    </source>
</evidence>
<dbReference type="PROSITE" id="PS50228">
    <property type="entry name" value="SUEL_LECTIN"/>
    <property type="match status" value="1"/>
</dbReference>
<dbReference type="Proteomes" id="UP001249851">
    <property type="component" value="Unassembled WGS sequence"/>
</dbReference>
<keyword evidence="2" id="KW-1133">Transmembrane helix</keyword>
<dbReference type="GO" id="GO:0030246">
    <property type="term" value="F:carbohydrate binding"/>
    <property type="evidence" value="ECO:0007669"/>
    <property type="project" value="InterPro"/>
</dbReference>
<evidence type="ECO:0000256" key="2">
    <source>
        <dbReference type="SAM" id="Phobius"/>
    </source>
</evidence>